<dbReference type="GO" id="GO:0005634">
    <property type="term" value="C:nucleus"/>
    <property type="evidence" value="ECO:0007669"/>
    <property type="project" value="TreeGrafter"/>
</dbReference>
<dbReference type="PANTHER" id="PTHR14289">
    <property type="entry name" value="F-BOX ONLY PROTEIN 3"/>
    <property type="match status" value="1"/>
</dbReference>
<protein>
    <submittedName>
        <fullName evidence="3">ApaG domain-containing protein</fullName>
    </submittedName>
</protein>
<evidence type="ECO:0000313" key="3">
    <source>
        <dbReference type="WBParaSite" id="jg16305.2"/>
    </source>
</evidence>
<dbReference type="GO" id="GO:0042645">
    <property type="term" value="C:mitochondrial nucleoid"/>
    <property type="evidence" value="ECO:0007669"/>
    <property type="project" value="TreeGrafter"/>
</dbReference>
<dbReference type="InterPro" id="IPR036767">
    <property type="entry name" value="ApaG_sf"/>
</dbReference>
<name>A0A915D5T1_9BILA</name>
<dbReference type="AlphaFoldDB" id="A0A915D5T1"/>
<dbReference type="WBParaSite" id="jg16305.2">
    <property type="protein sequence ID" value="jg16305.2"/>
    <property type="gene ID" value="jg16305"/>
</dbReference>
<sequence length="286" mass="32883">MLDNLSYTKFCVSWYSSLPFKTKVYTRPKSSDAGNFTVDSKQYYQVLIHRGDWSDMMLPVDQTSYLAHGTNLQDKIFSTVNGLDCVDHSEIIPYMLTELPDTAIDHPMIEQFFELESDDDEECSEYKLMCDMDQLTLGGENLTPQCVYKETTDAVEVQIMTYYLGTTMRNGQTNYCWRFAVRVQNLECHCPLILSERNMKIYTLAGLRHVNMSDEKISNKPLPYLGPNPAYQFSDHIMLTQAKGGQLWGRLKMEKDDGSFFDCPVPTVLLDVPVETGKEKMENRTQ</sequence>
<dbReference type="Proteomes" id="UP000887574">
    <property type="component" value="Unplaced"/>
</dbReference>
<evidence type="ECO:0000259" key="1">
    <source>
        <dbReference type="PROSITE" id="PS51087"/>
    </source>
</evidence>
<dbReference type="SUPFAM" id="SSF110069">
    <property type="entry name" value="ApaG-like"/>
    <property type="match status" value="1"/>
</dbReference>
<feature type="domain" description="ApaG" evidence="1">
    <location>
        <begin position="149"/>
        <end position="277"/>
    </location>
</feature>
<accession>A0A915D5T1</accession>
<organism evidence="2 3">
    <name type="scientific">Ditylenchus dipsaci</name>
    <dbReference type="NCBI Taxonomy" id="166011"/>
    <lineage>
        <taxon>Eukaryota</taxon>
        <taxon>Metazoa</taxon>
        <taxon>Ecdysozoa</taxon>
        <taxon>Nematoda</taxon>
        <taxon>Chromadorea</taxon>
        <taxon>Rhabditida</taxon>
        <taxon>Tylenchina</taxon>
        <taxon>Tylenchomorpha</taxon>
        <taxon>Sphaerularioidea</taxon>
        <taxon>Anguinidae</taxon>
        <taxon>Anguininae</taxon>
        <taxon>Ditylenchus</taxon>
    </lineage>
</organism>
<keyword evidence="2" id="KW-1185">Reference proteome</keyword>
<dbReference type="PANTHER" id="PTHR14289:SF16">
    <property type="entry name" value="POLYMERASE DELTA-INTERACTING PROTEIN 2"/>
    <property type="match status" value="1"/>
</dbReference>
<dbReference type="InterPro" id="IPR007474">
    <property type="entry name" value="ApaG_domain"/>
</dbReference>
<dbReference type="Gene3D" id="2.60.40.1470">
    <property type="entry name" value="ApaG domain"/>
    <property type="match status" value="1"/>
</dbReference>
<dbReference type="GO" id="GO:0070987">
    <property type="term" value="P:error-free translesion synthesis"/>
    <property type="evidence" value="ECO:0007669"/>
    <property type="project" value="TreeGrafter"/>
</dbReference>
<proteinExistence type="predicted"/>
<reference evidence="3" key="1">
    <citation type="submission" date="2022-11" db="UniProtKB">
        <authorList>
            <consortium name="WormBaseParasite"/>
        </authorList>
    </citation>
    <scope>IDENTIFICATION</scope>
</reference>
<dbReference type="PROSITE" id="PS51087">
    <property type="entry name" value="APAG"/>
    <property type="match status" value="1"/>
</dbReference>
<evidence type="ECO:0000313" key="2">
    <source>
        <dbReference type="Proteomes" id="UP000887574"/>
    </source>
</evidence>